<evidence type="ECO:0000313" key="1">
    <source>
        <dbReference type="EMBL" id="CCO32686.1"/>
    </source>
</evidence>
<gene>
    <name evidence="1" type="ORF">BN14_06749</name>
</gene>
<sequence>MEVLNNPTLNKKHFGHGSLHFTDEKAMEIFMAKIKAEPMMFGTETVMFSLDKPAAHPSLALPHLHARKAALTSLQHQAGPTDM</sequence>
<dbReference type="HOGENOM" id="CLU_2544185_0_0_1"/>
<name>M5BZL5_THACB</name>
<dbReference type="AlphaFoldDB" id="M5BZL5"/>
<comment type="caution">
    <text evidence="1">The sequence shown here is derived from an EMBL/GenBank/DDBJ whole genome shotgun (WGS) entry which is preliminary data.</text>
</comment>
<dbReference type="EMBL" id="CAOJ01010265">
    <property type="protein sequence ID" value="CCO32686.1"/>
    <property type="molecule type" value="Genomic_DNA"/>
</dbReference>
<proteinExistence type="predicted"/>
<organism evidence="1 2">
    <name type="scientific">Thanatephorus cucumeris (strain AG1-IB / isolate 7/3/14)</name>
    <name type="common">Lettuce bottom rot fungus</name>
    <name type="synonym">Rhizoctonia solani</name>
    <dbReference type="NCBI Taxonomy" id="1108050"/>
    <lineage>
        <taxon>Eukaryota</taxon>
        <taxon>Fungi</taxon>
        <taxon>Dikarya</taxon>
        <taxon>Basidiomycota</taxon>
        <taxon>Agaricomycotina</taxon>
        <taxon>Agaricomycetes</taxon>
        <taxon>Cantharellales</taxon>
        <taxon>Ceratobasidiaceae</taxon>
        <taxon>Rhizoctonia</taxon>
        <taxon>Rhizoctonia solani AG-1</taxon>
    </lineage>
</organism>
<evidence type="ECO:0000313" key="2">
    <source>
        <dbReference type="Proteomes" id="UP000012065"/>
    </source>
</evidence>
<protein>
    <submittedName>
        <fullName evidence="1">Uncharacterized protein</fullName>
    </submittedName>
</protein>
<dbReference type="Proteomes" id="UP000012065">
    <property type="component" value="Unassembled WGS sequence"/>
</dbReference>
<accession>M5BZL5</accession>
<reference evidence="1 2" key="1">
    <citation type="journal article" date="2013" name="J. Biotechnol.">
        <title>Establishment and interpretation of the genome sequence of the phytopathogenic fungus Rhizoctonia solani AG1-IB isolate 7/3/14.</title>
        <authorList>
            <person name="Wibberg D.W."/>
            <person name="Jelonek L.J."/>
            <person name="Rupp O.R."/>
            <person name="Hennig M.H."/>
            <person name="Eikmeyer F.E."/>
            <person name="Goesmann A.G."/>
            <person name="Hartmann A.H."/>
            <person name="Borriss R.B."/>
            <person name="Grosch R.G."/>
            <person name="Puehler A.P."/>
            <person name="Schlueter A.S."/>
        </authorList>
    </citation>
    <scope>NUCLEOTIDE SEQUENCE [LARGE SCALE GENOMIC DNA]</scope>
    <source>
        <strain evidence="2">AG1-IB / isolate 7/3/14</strain>
    </source>
</reference>